<feature type="transmembrane region" description="Helical" evidence="12">
    <location>
        <begin position="228"/>
        <end position="246"/>
    </location>
</feature>
<evidence type="ECO:0000259" key="13">
    <source>
        <dbReference type="PROSITE" id="PS50262"/>
    </source>
</evidence>
<dbReference type="Pfam" id="PF00001">
    <property type="entry name" value="7tm_1"/>
    <property type="match status" value="1"/>
</dbReference>
<feature type="transmembrane region" description="Helical" evidence="12">
    <location>
        <begin position="70"/>
        <end position="99"/>
    </location>
</feature>
<proteinExistence type="inferred from homology"/>
<feature type="compositionally biased region" description="Low complexity" evidence="11">
    <location>
        <begin position="11"/>
        <end position="26"/>
    </location>
</feature>
<evidence type="ECO:0000256" key="7">
    <source>
        <dbReference type="ARBA" id="ARBA00023170"/>
    </source>
</evidence>
<dbReference type="PANTHER" id="PTHR11334:SF29">
    <property type="entry name" value="MAS-RELATED G-PROTEIN COUPLED RECEPTOR MEMBER X2"/>
    <property type="match status" value="1"/>
</dbReference>
<feature type="transmembrane region" description="Helical" evidence="12">
    <location>
        <begin position="190"/>
        <end position="216"/>
    </location>
</feature>
<feature type="transmembrane region" description="Helical" evidence="12">
    <location>
        <begin position="150"/>
        <end position="170"/>
    </location>
</feature>
<dbReference type="Gene3D" id="1.20.1070.10">
    <property type="entry name" value="Rhodopsin 7-helix transmembrane proteins"/>
    <property type="match status" value="1"/>
</dbReference>
<keyword evidence="8 10" id="KW-0807">Transducer</keyword>
<keyword evidence="7 10" id="KW-0675">Receptor</keyword>
<keyword evidence="2" id="KW-1003">Cell membrane</keyword>
<evidence type="ECO:0000313" key="15">
    <source>
        <dbReference type="RefSeq" id="XP_033775440.1"/>
    </source>
</evidence>
<name>A0A6P8P399_GEOSA</name>
<feature type="domain" description="G-protein coupled receptors family 1 profile" evidence="13">
    <location>
        <begin position="50"/>
        <end position="282"/>
    </location>
</feature>
<keyword evidence="6 12" id="KW-0472">Membrane</keyword>
<dbReference type="AlphaFoldDB" id="A0A6P8P399"/>
<dbReference type="InterPro" id="IPR026234">
    <property type="entry name" value="MRGPCRFAMILY"/>
</dbReference>
<dbReference type="InParanoid" id="A0A6P8P399"/>
<dbReference type="OrthoDB" id="6091802at2759"/>
<dbReference type="PROSITE" id="PS00237">
    <property type="entry name" value="G_PROTEIN_RECEP_F1_1"/>
    <property type="match status" value="1"/>
</dbReference>
<keyword evidence="14" id="KW-1185">Reference proteome</keyword>
<dbReference type="GO" id="GO:0004930">
    <property type="term" value="F:G protein-coupled receptor activity"/>
    <property type="evidence" value="ECO:0007669"/>
    <property type="project" value="UniProtKB-KW"/>
</dbReference>
<dbReference type="InterPro" id="IPR017452">
    <property type="entry name" value="GPCR_Rhodpsn_7TM"/>
</dbReference>
<keyword evidence="3 10" id="KW-0812">Transmembrane</keyword>
<keyword evidence="4 12" id="KW-1133">Transmembrane helix</keyword>
<feature type="compositionally biased region" description="Polar residues" evidence="11">
    <location>
        <begin position="1"/>
        <end position="10"/>
    </location>
</feature>
<dbReference type="InterPro" id="IPR000276">
    <property type="entry name" value="GPCR_Rhodpsn"/>
</dbReference>
<dbReference type="RefSeq" id="XP_033775440.1">
    <property type="nucleotide sequence ID" value="XM_033919549.1"/>
</dbReference>
<feature type="transmembrane region" description="Helical" evidence="12">
    <location>
        <begin position="105"/>
        <end position="129"/>
    </location>
</feature>
<dbReference type="FunFam" id="1.20.1070.10:FF:000193">
    <property type="entry name" value="Mas-related G-protein coupled receptor member E"/>
    <property type="match status" value="1"/>
</dbReference>
<protein>
    <submittedName>
        <fullName evidence="15">Proto-oncogene Mas-like</fullName>
    </submittedName>
</protein>
<keyword evidence="5 10" id="KW-0297">G-protein coupled receptor</keyword>
<dbReference type="GeneID" id="117347999"/>
<evidence type="ECO:0000256" key="8">
    <source>
        <dbReference type="ARBA" id="ARBA00023224"/>
    </source>
</evidence>
<sequence length="325" mass="36430">MLKPSTSAFHTTVTGNSNDTDTNSSNPGLSTSDLVLGSACLLISMIGLIGNGIVLWFLGFKIRRNKFTVYILNLAVADFLFLLSYCGLLVCIFIILHVFAMSMSVIVIVQAFFIFAYNTDLYLLTAISMERCLSVLYPLWYQCQRPKHQSSIVCGLLWAFSCLVTLVESFVCKEEDHEPGSYSSCEQGVFISLCVLNFVLFTPLMVLSSLVLLISIWRTSQHQHSPKLYIVVVGTVVVFLAFALPLRLTFLLKFRHVEYPESFEYVALLCSSVSCSSNPFIYFLVGSQSKQKAKDLLQGALRRVFKDETEQEVETTNSQITKSED</sequence>
<evidence type="ECO:0000256" key="6">
    <source>
        <dbReference type="ARBA" id="ARBA00023136"/>
    </source>
</evidence>
<dbReference type="Proteomes" id="UP000515159">
    <property type="component" value="Chromosome 14"/>
</dbReference>
<evidence type="ECO:0000256" key="5">
    <source>
        <dbReference type="ARBA" id="ARBA00023040"/>
    </source>
</evidence>
<comment type="similarity">
    <text evidence="9">Belongs to the G-protein coupled receptor 1 family. Mas subfamily.</text>
</comment>
<dbReference type="PRINTS" id="PR00237">
    <property type="entry name" value="GPCRRHODOPSN"/>
</dbReference>
<evidence type="ECO:0000256" key="2">
    <source>
        <dbReference type="ARBA" id="ARBA00022475"/>
    </source>
</evidence>
<evidence type="ECO:0000256" key="11">
    <source>
        <dbReference type="SAM" id="MobiDB-lite"/>
    </source>
</evidence>
<reference evidence="15" key="1">
    <citation type="submission" date="2025-08" db="UniProtKB">
        <authorList>
            <consortium name="RefSeq"/>
        </authorList>
    </citation>
    <scope>IDENTIFICATION</scope>
</reference>
<evidence type="ECO:0000256" key="1">
    <source>
        <dbReference type="ARBA" id="ARBA00004651"/>
    </source>
</evidence>
<gene>
    <name evidence="15" type="primary">LOC117347999</name>
</gene>
<dbReference type="PROSITE" id="PS50262">
    <property type="entry name" value="G_PROTEIN_RECEP_F1_2"/>
    <property type="match status" value="1"/>
</dbReference>
<comment type="subcellular location">
    <subcellularLocation>
        <location evidence="1">Cell membrane</location>
        <topology evidence="1">Multi-pass membrane protein</topology>
    </subcellularLocation>
</comment>
<dbReference type="GO" id="GO:0005886">
    <property type="term" value="C:plasma membrane"/>
    <property type="evidence" value="ECO:0007669"/>
    <property type="project" value="UniProtKB-SubCell"/>
</dbReference>
<accession>A0A6P8P399</accession>
<evidence type="ECO:0000256" key="3">
    <source>
        <dbReference type="ARBA" id="ARBA00022692"/>
    </source>
</evidence>
<evidence type="ECO:0000256" key="12">
    <source>
        <dbReference type="SAM" id="Phobius"/>
    </source>
</evidence>
<feature type="transmembrane region" description="Helical" evidence="12">
    <location>
        <begin position="266"/>
        <end position="285"/>
    </location>
</feature>
<dbReference type="KEGG" id="gsh:117347999"/>
<evidence type="ECO:0000256" key="4">
    <source>
        <dbReference type="ARBA" id="ARBA00022989"/>
    </source>
</evidence>
<feature type="transmembrane region" description="Helical" evidence="12">
    <location>
        <begin position="34"/>
        <end position="58"/>
    </location>
</feature>
<dbReference type="SUPFAM" id="SSF81321">
    <property type="entry name" value="Family A G protein-coupled receptor-like"/>
    <property type="match status" value="1"/>
</dbReference>
<evidence type="ECO:0000256" key="9">
    <source>
        <dbReference type="ARBA" id="ARBA00061394"/>
    </source>
</evidence>
<dbReference type="PRINTS" id="PR02108">
    <property type="entry name" value="MRGPCRFAMILY"/>
</dbReference>
<dbReference type="PANTHER" id="PTHR11334">
    <property type="entry name" value="MAS-RELATED G-PROTEIN COUPLED RECEPTOR"/>
    <property type="match status" value="1"/>
</dbReference>
<evidence type="ECO:0000256" key="10">
    <source>
        <dbReference type="RuleBase" id="RU000688"/>
    </source>
</evidence>
<evidence type="ECO:0000313" key="14">
    <source>
        <dbReference type="Proteomes" id="UP000515159"/>
    </source>
</evidence>
<organism evidence="14 15">
    <name type="scientific">Geotrypetes seraphini</name>
    <name type="common">Gaboon caecilian</name>
    <name type="synonym">Caecilia seraphini</name>
    <dbReference type="NCBI Taxonomy" id="260995"/>
    <lineage>
        <taxon>Eukaryota</taxon>
        <taxon>Metazoa</taxon>
        <taxon>Chordata</taxon>
        <taxon>Craniata</taxon>
        <taxon>Vertebrata</taxon>
        <taxon>Euteleostomi</taxon>
        <taxon>Amphibia</taxon>
        <taxon>Gymnophiona</taxon>
        <taxon>Geotrypetes</taxon>
    </lineage>
</organism>
<feature type="region of interest" description="Disordered" evidence="11">
    <location>
        <begin position="1"/>
        <end position="26"/>
    </location>
</feature>